<protein>
    <submittedName>
        <fullName evidence="1">Uncharacterized protein</fullName>
    </submittedName>
</protein>
<dbReference type="HOGENOM" id="CLU_2843736_0_0_6"/>
<keyword evidence="2" id="KW-1185">Reference proteome</keyword>
<dbReference type="STRING" id="557723.HAPS_0818"/>
<dbReference type="EMBL" id="CP001321">
    <property type="protein sequence ID" value="ACL32452.1"/>
    <property type="molecule type" value="Genomic_DNA"/>
</dbReference>
<name>B8F550_GLAP5</name>
<sequence length="65" mass="7485">MKNIPKFPPYADADADADTDMLLEALLNKLELEDLVFLLRLLQRNSQAKDLLARKIKKIFNLKLS</sequence>
<proteinExistence type="predicted"/>
<gene>
    <name evidence="1" type="ordered locus">HAPS_0818</name>
</gene>
<dbReference type="PATRIC" id="fig|557723.8.peg.819"/>
<dbReference type="Proteomes" id="UP000006743">
    <property type="component" value="Chromosome"/>
</dbReference>
<organism evidence="1 2">
    <name type="scientific">Glaesserella parasuis serovar 5 (strain SH0165)</name>
    <name type="common">Haemophilus parasuis</name>
    <dbReference type="NCBI Taxonomy" id="557723"/>
    <lineage>
        <taxon>Bacteria</taxon>
        <taxon>Pseudomonadati</taxon>
        <taxon>Pseudomonadota</taxon>
        <taxon>Gammaproteobacteria</taxon>
        <taxon>Pasteurellales</taxon>
        <taxon>Pasteurellaceae</taxon>
        <taxon>Glaesserella</taxon>
    </lineage>
</organism>
<evidence type="ECO:0000313" key="1">
    <source>
        <dbReference type="EMBL" id="ACL32452.1"/>
    </source>
</evidence>
<dbReference type="KEGG" id="hap:HAPS_0818"/>
<evidence type="ECO:0000313" key="2">
    <source>
        <dbReference type="Proteomes" id="UP000006743"/>
    </source>
</evidence>
<accession>B8F550</accession>
<dbReference type="AlphaFoldDB" id="B8F550"/>
<reference evidence="1 2" key="1">
    <citation type="journal article" date="2009" name="J. Bacteriol.">
        <title>Complete genome sequence of Haemophilus parasuis SH0165.</title>
        <authorList>
            <person name="Yue M."/>
            <person name="Yang F."/>
            <person name="Yang J."/>
            <person name="Bei W."/>
            <person name="Cai X."/>
            <person name="Chen L."/>
            <person name="Dong J."/>
            <person name="Zhou R."/>
            <person name="Jin M."/>
            <person name="Jin Q."/>
            <person name="Chen H."/>
        </authorList>
    </citation>
    <scope>NUCLEOTIDE SEQUENCE [LARGE SCALE GENOMIC DNA]</scope>
    <source>
        <strain evidence="1 2">SH0165</strain>
    </source>
</reference>